<dbReference type="Gene3D" id="1.10.1760.20">
    <property type="match status" value="1"/>
</dbReference>
<dbReference type="Pfam" id="PF07155">
    <property type="entry name" value="ECF-ribofla_trS"/>
    <property type="match status" value="1"/>
</dbReference>
<evidence type="ECO:0000313" key="5">
    <source>
        <dbReference type="Proteomes" id="UP000249495"/>
    </source>
</evidence>
<proteinExistence type="predicted"/>
<protein>
    <submittedName>
        <fullName evidence="4">Membrane protein</fullName>
    </submittedName>
</protein>
<keyword evidence="1 3" id="KW-0812">Transmembrane</keyword>
<dbReference type="Proteomes" id="UP000249495">
    <property type="component" value="Chromosome 1"/>
</dbReference>
<sequence>MKKEHLRQSIEISLFAALIMVSVQFLRIPVGAQFIHLGNALVVIGVLIFGARKGAIAASIGLGLFDILNGYAAEVWITILEALLVCYVIHLVYEKGLKADDRPSHILLVGLVAAISKIIMNAFKYTLINMTIGSLNLTPAFLAALVKITGTFGTSLLTVLAVPILYPIFKKIYQRAN</sequence>
<dbReference type="OrthoDB" id="2988652at2"/>
<keyword evidence="2 3" id="KW-1133">Transmembrane helix</keyword>
<dbReference type="AlphaFoldDB" id="A0A2X3W806"/>
<dbReference type="GO" id="GO:0016020">
    <property type="term" value="C:membrane"/>
    <property type="evidence" value="ECO:0007669"/>
    <property type="project" value="InterPro"/>
</dbReference>
<keyword evidence="5" id="KW-1185">Reference proteome</keyword>
<dbReference type="EMBL" id="LS483343">
    <property type="protein sequence ID" value="SQF40456.1"/>
    <property type="molecule type" value="Genomic_DNA"/>
</dbReference>
<dbReference type="PANTHER" id="PTHR37815:SF3">
    <property type="entry name" value="UPF0397 PROTEIN SPR0429"/>
    <property type="match status" value="1"/>
</dbReference>
<name>A0A2X3W806_9STRE</name>
<dbReference type="RefSeq" id="WP_018029883.1">
    <property type="nucleotide sequence ID" value="NZ_CAMCCF010000001.1"/>
</dbReference>
<evidence type="ECO:0000256" key="3">
    <source>
        <dbReference type="SAM" id="Phobius"/>
    </source>
</evidence>
<dbReference type="PANTHER" id="PTHR37815">
    <property type="entry name" value="UPF0397 PROTEIN BC_2624-RELATED"/>
    <property type="match status" value="1"/>
</dbReference>
<feature type="transmembrane region" description="Helical" evidence="3">
    <location>
        <begin position="40"/>
        <end position="65"/>
    </location>
</feature>
<accession>A0A2X3W806</accession>
<feature type="transmembrane region" description="Helical" evidence="3">
    <location>
        <begin position="140"/>
        <end position="169"/>
    </location>
</feature>
<dbReference type="KEGG" id="sfer:NCTC12278_01026"/>
<evidence type="ECO:0000313" key="4">
    <source>
        <dbReference type="EMBL" id="SQF40456.1"/>
    </source>
</evidence>
<reference evidence="4 5" key="1">
    <citation type="submission" date="2018-06" db="EMBL/GenBank/DDBJ databases">
        <authorList>
            <consortium name="Pathogen Informatics"/>
            <person name="Doyle S."/>
        </authorList>
    </citation>
    <scope>NUCLEOTIDE SEQUENCE [LARGE SCALE GENOMIC DNA]</scope>
    <source>
        <strain evidence="4 5">NCTC12278</strain>
    </source>
</reference>
<keyword evidence="3" id="KW-0472">Membrane</keyword>
<evidence type="ECO:0000256" key="1">
    <source>
        <dbReference type="ARBA" id="ARBA00022692"/>
    </source>
</evidence>
<evidence type="ECO:0000256" key="2">
    <source>
        <dbReference type="ARBA" id="ARBA00022989"/>
    </source>
</evidence>
<feature type="transmembrane region" description="Helical" evidence="3">
    <location>
        <begin position="71"/>
        <end position="93"/>
    </location>
</feature>
<gene>
    <name evidence="4" type="ORF">NCTC12278_01026</name>
</gene>
<dbReference type="InterPro" id="IPR009825">
    <property type="entry name" value="ECF_substrate-spec-like"/>
</dbReference>
<dbReference type="STRING" id="1123303.GCA_000372425_00553"/>
<organism evidence="4 5">
    <name type="scientific">Streptococcus ferus</name>
    <dbReference type="NCBI Taxonomy" id="1345"/>
    <lineage>
        <taxon>Bacteria</taxon>
        <taxon>Bacillati</taxon>
        <taxon>Bacillota</taxon>
        <taxon>Bacilli</taxon>
        <taxon>Lactobacillales</taxon>
        <taxon>Streptococcaceae</taxon>
        <taxon>Streptococcus</taxon>
    </lineage>
</organism>
<feature type="transmembrane region" description="Helical" evidence="3">
    <location>
        <begin position="105"/>
        <end position="128"/>
    </location>
</feature>